<protein>
    <recommendedName>
        <fullName evidence="2">Kazal-like domain-containing protein</fullName>
    </recommendedName>
</protein>
<dbReference type="AlphaFoldDB" id="A0AAV7Y4H8"/>
<accession>A0AAV7Y4H8</accession>
<keyword evidence="1" id="KW-0732">Signal</keyword>
<feature type="domain" description="Kazal-like" evidence="2">
    <location>
        <begin position="27"/>
        <end position="82"/>
    </location>
</feature>
<proteinExistence type="predicted"/>
<dbReference type="EMBL" id="JAPTSV010000001">
    <property type="protein sequence ID" value="KAJ1531391.1"/>
    <property type="molecule type" value="Genomic_DNA"/>
</dbReference>
<comment type="caution">
    <text evidence="3">The sequence shown here is derived from an EMBL/GenBank/DDBJ whole genome shotgun (WGS) entry which is preliminary data.</text>
</comment>
<name>A0AAV7Y4H8_9NEOP</name>
<dbReference type="InterPro" id="IPR036058">
    <property type="entry name" value="Kazal_dom_sf"/>
</dbReference>
<dbReference type="Gene3D" id="3.30.60.30">
    <property type="match status" value="2"/>
</dbReference>
<dbReference type="SUPFAM" id="SSF100895">
    <property type="entry name" value="Kazal-type serine protease inhibitors"/>
    <property type="match status" value="2"/>
</dbReference>
<dbReference type="Proteomes" id="UP001075354">
    <property type="component" value="Chromosome 1"/>
</dbReference>
<gene>
    <name evidence="3" type="ORF">ONE63_000072</name>
</gene>
<evidence type="ECO:0000313" key="3">
    <source>
        <dbReference type="EMBL" id="KAJ1531391.1"/>
    </source>
</evidence>
<reference evidence="3" key="1">
    <citation type="submission" date="2022-12" db="EMBL/GenBank/DDBJ databases">
        <title>Chromosome-level genome assembly of the bean flower thrips Megalurothrips usitatus.</title>
        <authorList>
            <person name="Ma L."/>
            <person name="Liu Q."/>
            <person name="Li H."/>
            <person name="Cai W."/>
        </authorList>
    </citation>
    <scope>NUCLEOTIDE SEQUENCE</scope>
    <source>
        <strain evidence="3">Cailab_2022a</strain>
    </source>
</reference>
<dbReference type="PROSITE" id="PS51465">
    <property type="entry name" value="KAZAL_2"/>
    <property type="match status" value="1"/>
</dbReference>
<feature type="signal peptide" evidence="1">
    <location>
        <begin position="1"/>
        <end position="28"/>
    </location>
</feature>
<evidence type="ECO:0000313" key="4">
    <source>
        <dbReference type="Proteomes" id="UP001075354"/>
    </source>
</evidence>
<sequence length="132" mass="14608">MKRPSDPVSLAALPALLALLTLLGGCAARRPQCPLACPAVFAPLCASLDGESRTFGNECEMRRQACTQNEDWEKLHDGECLTRECDLVCLAVEDLVCATYRGQYRTFNNDCYVSVHNCVNHEDWIIVRQGAC</sequence>
<evidence type="ECO:0000259" key="2">
    <source>
        <dbReference type="PROSITE" id="PS51465"/>
    </source>
</evidence>
<keyword evidence="4" id="KW-1185">Reference proteome</keyword>
<feature type="chain" id="PRO_5043899862" description="Kazal-like domain-containing protein" evidence="1">
    <location>
        <begin position="29"/>
        <end position="132"/>
    </location>
</feature>
<dbReference type="Pfam" id="PF07648">
    <property type="entry name" value="Kazal_2"/>
    <property type="match status" value="1"/>
</dbReference>
<evidence type="ECO:0000256" key="1">
    <source>
        <dbReference type="SAM" id="SignalP"/>
    </source>
</evidence>
<organism evidence="3 4">
    <name type="scientific">Megalurothrips usitatus</name>
    <name type="common">bean blossom thrips</name>
    <dbReference type="NCBI Taxonomy" id="439358"/>
    <lineage>
        <taxon>Eukaryota</taxon>
        <taxon>Metazoa</taxon>
        <taxon>Ecdysozoa</taxon>
        <taxon>Arthropoda</taxon>
        <taxon>Hexapoda</taxon>
        <taxon>Insecta</taxon>
        <taxon>Pterygota</taxon>
        <taxon>Neoptera</taxon>
        <taxon>Paraneoptera</taxon>
        <taxon>Thysanoptera</taxon>
        <taxon>Terebrantia</taxon>
        <taxon>Thripoidea</taxon>
        <taxon>Thripidae</taxon>
        <taxon>Megalurothrips</taxon>
    </lineage>
</organism>
<dbReference type="PROSITE" id="PS51257">
    <property type="entry name" value="PROKAR_LIPOPROTEIN"/>
    <property type="match status" value="1"/>
</dbReference>
<dbReference type="CDD" id="cd00104">
    <property type="entry name" value="KAZAL_FS"/>
    <property type="match status" value="1"/>
</dbReference>
<dbReference type="InterPro" id="IPR002350">
    <property type="entry name" value="Kazal_dom"/>
</dbReference>
<dbReference type="SMART" id="SM00280">
    <property type="entry name" value="KAZAL"/>
    <property type="match status" value="2"/>
</dbReference>